<proteinExistence type="inferred from homology"/>
<reference evidence="3" key="1">
    <citation type="submission" date="2016-03" db="EMBL/GenBank/DDBJ databases">
        <title>Mechanisms controlling the formation of the plant cell surface in tip-growing cells are functionally conserved among land plants.</title>
        <authorList>
            <person name="Honkanen S."/>
            <person name="Jones V.A."/>
            <person name="Morieri G."/>
            <person name="Champion C."/>
            <person name="Hetherington A.J."/>
            <person name="Kelly S."/>
            <person name="Saint-Marcoux D."/>
            <person name="Proust H."/>
            <person name="Prescott H."/>
            <person name="Dolan L."/>
        </authorList>
    </citation>
    <scope>NUCLEOTIDE SEQUENCE [LARGE SCALE GENOMIC DNA]</scope>
    <source>
        <tissue evidence="3">Whole gametophyte</tissue>
    </source>
</reference>
<dbReference type="PANTHER" id="PTHR35319:SF2">
    <property type="entry name" value="YCF54"/>
    <property type="match status" value="1"/>
</dbReference>
<dbReference type="PANTHER" id="PTHR35319">
    <property type="match status" value="1"/>
</dbReference>
<accession>A0A176VVZ6</accession>
<dbReference type="AlphaFoldDB" id="A0A176VVZ6"/>
<gene>
    <name evidence="3" type="ORF">AXG93_2931s1720</name>
</gene>
<organism evidence="3 4">
    <name type="scientific">Marchantia polymorpha subsp. ruderalis</name>
    <dbReference type="NCBI Taxonomy" id="1480154"/>
    <lineage>
        <taxon>Eukaryota</taxon>
        <taxon>Viridiplantae</taxon>
        <taxon>Streptophyta</taxon>
        <taxon>Embryophyta</taxon>
        <taxon>Marchantiophyta</taxon>
        <taxon>Marchantiopsida</taxon>
        <taxon>Marchantiidae</taxon>
        <taxon>Marchantiales</taxon>
        <taxon>Marchantiaceae</taxon>
        <taxon>Marchantia</taxon>
    </lineage>
</organism>
<name>A0A176VVZ6_MARPO</name>
<protein>
    <recommendedName>
        <fullName evidence="5">Ycf54-like protein</fullName>
    </recommendedName>
</protein>
<feature type="region of interest" description="Disordered" evidence="2">
    <location>
        <begin position="1"/>
        <end position="82"/>
    </location>
</feature>
<evidence type="ECO:0000313" key="3">
    <source>
        <dbReference type="EMBL" id="OAE24927.1"/>
    </source>
</evidence>
<dbReference type="Pfam" id="PF10674">
    <property type="entry name" value="Ycf54"/>
    <property type="match status" value="1"/>
</dbReference>
<evidence type="ECO:0000313" key="4">
    <source>
        <dbReference type="Proteomes" id="UP000077202"/>
    </source>
</evidence>
<evidence type="ECO:0008006" key="5">
    <source>
        <dbReference type="Google" id="ProtNLM"/>
    </source>
</evidence>
<sequence>MAVPEASPTGKELVPEKCKSGRGYLQVDRVNPRMLAHSKTRTASTPRKAHPSPLESPEAKSKSPETLCRPRNRLPSEEGGANERKERFGILVEALHRERTMAIAACAAAAAHVGVRPASFEAVVPRGSSSSSSHGECRSASFGVRKQAFPCAFSLQHRSTARAAPTRRSSTVVSAVAADKAVETADPSTASAPQVGLLALVYMRCNPLRKIRIVWGRMPTLRSDELQSSGVLKTQYHFLVASAQFMLDDEEHFQELMRERLRYFGEQKREQDFWLVVEPSFLAKFPDMEKRVRRPAVALVSTDATWITFMKLRLDRVLKGAFEAKSVTDALAGNPNVDFNFKKPEKWVAPYAKYEGDWWTPFLPPKAE</sequence>
<evidence type="ECO:0000256" key="2">
    <source>
        <dbReference type="SAM" id="MobiDB-lite"/>
    </source>
</evidence>
<dbReference type="Gene3D" id="3.30.70.1860">
    <property type="entry name" value="Uncharacterised protein family Ycf54"/>
    <property type="match status" value="1"/>
</dbReference>
<dbReference type="EMBL" id="LVLJ01002458">
    <property type="protein sequence ID" value="OAE24927.1"/>
    <property type="molecule type" value="Genomic_DNA"/>
</dbReference>
<dbReference type="InterPro" id="IPR019616">
    <property type="entry name" value="Ycf54"/>
</dbReference>
<evidence type="ECO:0000256" key="1">
    <source>
        <dbReference type="ARBA" id="ARBA00043978"/>
    </source>
</evidence>
<dbReference type="Proteomes" id="UP000077202">
    <property type="component" value="Unassembled WGS sequence"/>
</dbReference>
<comment type="caution">
    <text evidence="3">The sequence shown here is derived from an EMBL/GenBank/DDBJ whole genome shotgun (WGS) entry which is preliminary data.</text>
</comment>
<dbReference type="InterPro" id="IPR038409">
    <property type="entry name" value="Ycf54-like_sf"/>
</dbReference>
<comment type="similarity">
    <text evidence="1">Belongs to the ycf54 family.</text>
</comment>
<keyword evidence="4" id="KW-1185">Reference proteome</keyword>